<gene>
    <name evidence="1" type="ORF">SK069_17525</name>
</gene>
<proteinExistence type="predicted"/>
<evidence type="ECO:0000313" key="1">
    <source>
        <dbReference type="EMBL" id="MDX8153403.1"/>
    </source>
</evidence>
<comment type="caution">
    <text evidence="1">The sequence shown here is derived from an EMBL/GenBank/DDBJ whole genome shotgun (WGS) entry which is preliminary data.</text>
</comment>
<keyword evidence="2" id="KW-1185">Reference proteome</keyword>
<protein>
    <submittedName>
        <fullName evidence="1">Uncharacterized protein</fullName>
    </submittedName>
</protein>
<dbReference type="Proteomes" id="UP001277761">
    <property type="component" value="Unassembled WGS sequence"/>
</dbReference>
<organism evidence="1 2">
    <name type="scientific">Patulibacter brassicae</name>
    <dbReference type="NCBI Taxonomy" id="1705717"/>
    <lineage>
        <taxon>Bacteria</taxon>
        <taxon>Bacillati</taxon>
        <taxon>Actinomycetota</taxon>
        <taxon>Thermoleophilia</taxon>
        <taxon>Solirubrobacterales</taxon>
        <taxon>Patulibacteraceae</taxon>
        <taxon>Patulibacter</taxon>
    </lineage>
</organism>
<accession>A0ABU4VNH1</accession>
<reference evidence="1 2" key="1">
    <citation type="submission" date="2023-11" db="EMBL/GenBank/DDBJ databases">
        <authorList>
            <person name="Xu M."/>
            <person name="Jiang T."/>
        </authorList>
    </citation>
    <scope>NUCLEOTIDE SEQUENCE [LARGE SCALE GENOMIC DNA]</scope>
    <source>
        <strain evidence="1 2">SD</strain>
    </source>
</reference>
<evidence type="ECO:0000313" key="2">
    <source>
        <dbReference type="Proteomes" id="UP001277761"/>
    </source>
</evidence>
<name>A0ABU4VNH1_9ACTN</name>
<dbReference type="EMBL" id="JAXAVX010000013">
    <property type="protein sequence ID" value="MDX8153403.1"/>
    <property type="molecule type" value="Genomic_DNA"/>
</dbReference>
<dbReference type="RefSeq" id="WP_319955554.1">
    <property type="nucleotide sequence ID" value="NZ_JAXAVX010000013.1"/>
</dbReference>
<sequence length="74" mass="8034">MSTNEPLTHLTVGQEIGGVDLHVLHGTESWGEEATVTVRAVFDGTPESYLLVDAVFGREHDATLEQINRARSGD</sequence>